<keyword evidence="2" id="KW-1185">Reference proteome</keyword>
<comment type="caution">
    <text evidence="1">The sequence shown here is derived from an EMBL/GenBank/DDBJ whole genome shotgun (WGS) entry which is preliminary data.</text>
</comment>
<sequence length="149" mass="17126">MGTTLKQCCDMAPMLALKKSNIIPTEQLANAEVELKTSQAFNHLSLQNWNKISRFPPAIDINLLKDYLIRKENSASLELENNCLDERAYSTLLETAYCRLILLNRRRPGELQRLLIQTYESAFSSQNTQAYEEFSEDIFEALNNFITNS</sequence>
<evidence type="ECO:0000313" key="2">
    <source>
        <dbReference type="Proteomes" id="UP001431783"/>
    </source>
</evidence>
<evidence type="ECO:0000313" key="1">
    <source>
        <dbReference type="EMBL" id="KAK9877266.1"/>
    </source>
</evidence>
<organism evidence="1 2">
    <name type="scientific">Henosepilachna vigintioctopunctata</name>
    <dbReference type="NCBI Taxonomy" id="420089"/>
    <lineage>
        <taxon>Eukaryota</taxon>
        <taxon>Metazoa</taxon>
        <taxon>Ecdysozoa</taxon>
        <taxon>Arthropoda</taxon>
        <taxon>Hexapoda</taxon>
        <taxon>Insecta</taxon>
        <taxon>Pterygota</taxon>
        <taxon>Neoptera</taxon>
        <taxon>Endopterygota</taxon>
        <taxon>Coleoptera</taxon>
        <taxon>Polyphaga</taxon>
        <taxon>Cucujiformia</taxon>
        <taxon>Coccinelloidea</taxon>
        <taxon>Coccinellidae</taxon>
        <taxon>Epilachninae</taxon>
        <taxon>Epilachnini</taxon>
        <taxon>Henosepilachna</taxon>
    </lineage>
</organism>
<reference evidence="1 2" key="1">
    <citation type="submission" date="2023-03" db="EMBL/GenBank/DDBJ databases">
        <title>Genome insight into feeding habits of ladybird beetles.</title>
        <authorList>
            <person name="Li H.-S."/>
            <person name="Huang Y.-H."/>
            <person name="Pang H."/>
        </authorList>
    </citation>
    <scope>NUCLEOTIDE SEQUENCE [LARGE SCALE GENOMIC DNA]</scope>
    <source>
        <strain evidence="1">SYSU_2023b</strain>
        <tissue evidence="1">Whole body</tissue>
    </source>
</reference>
<accession>A0AAW1U981</accession>
<name>A0AAW1U981_9CUCU</name>
<dbReference type="PANTHER" id="PTHR33480">
    <property type="entry name" value="SET DOMAIN-CONTAINING PROTEIN-RELATED"/>
    <property type="match status" value="1"/>
</dbReference>
<dbReference type="Proteomes" id="UP001431783">
    <property type="component" value="Unassembled WGS sequence"/>
</dbReference>
<proteinExistence type="predicted"/>
<dbReference type="AlphaFoldDB" id="A0AAW1U981"/>
<dbReference type="PANTHER" id="PTHR33480:SF5">
    <property type="entry name" value="SI:DKEY-51D8.9"/>
    <property type="match status" value="1"/>
</dbReference>
<protein>
    <submittedName>
        <fullName evidence="1">Uncharacterized protein</fullName>
    </submittedName>
</protein>
<dbReference type="EMBL" id="JARQZJ010000041">
    <property type="protein sequence ID" value="KAK9877266.1"/>
    <property type="molecule type" value="Genomic_DNA"/>
</dbReference>
<gene>
    <name evidence="1" type="ORF">WA026_017657</name>
</gene>